<dbReference type="Proteomes" id="UP001153332">
    <property type="component" value="Unassembled WGS sequence"/>
</dbReference>
<dbReference type="EMBL" id="JAPUUL010000200">
    <property type="protein sequence ID" value="KAJ8131961.1"/>
    <property type="molecule type" value="Genomic_DNA"/>
</dbReference>
<sequence length="2136" mass="237639">MVKRISLEGSRGVYDIYFVGFPHDGSHILERNVWSQKIDLSHWLHLAPDLAPEANIFDFELFSNNVAAVGDQASLPGNESFIPDKTTLQADAEFNDAGIATDSRSLNGVRPPLVPVLGGKSYSAQGLQDEARLLLNIAKDSDPTSTQSEWRPIIFIGYQLGGLIVQQAMVISNIEPKYYDIALRTHKLVLVATPHYEFSLETWETILDDMIVSSGSTIEGRKSAVLAEMALSINSMVAYFQGVLNYDTTYLLDNVAPPSRTLLMKGPPAPSQPATRCSSRIEANPRSQNDQIFVSDLRGLLFLDTLLGDYILDTEQPDTRLFYSDLLDFFQLLSPTSQLIYHRADSYVSGRDLALGLSTQHTTDVLLKHRYIQVIGPAGYGKATLVEHIVHKITHCPQKIILLNVLFEPFQQAQPDFLGLLRSLIHQLISQRPGLFSQIWPLYLEHYKPDMVARVNILSEFLRILLQASQGWKIVLAVTNIHLGLEAAQSSLDKLEELLKSSKCDYLIILSSTLEIPRYNLNSACLVLDLERENVHRGSYIQTMVTEVLSGQLILKKSELPERLHTLQIPELVSIAHARRYAMLLSRYCLLSTVDAVDAALRDCPRTESGIFNYCIQSLDSKIFHPCAMMISWVQKATRPLRTEELAVAIAVSDNESLEMAKFPTRISRSLDMEIRRYLDLVLRIENNLVFFHSANTRELLSEKSPDATRDKELQLLSHGQIACFCLRYITEILSRVSESAYEAQITWRGQLRGQQGLAELQLLDYAVQHWSTHYRTHVQLNSEPKSYPPQESGTRLDWVDTEVLRFLNPDSNIRNRWYRLYHAKTSSANKDIYDVGALEVATELGFTSLVSLLLSNATSEIPAPPQLASPPLDLGILLGVAVRHDHLELVEIFVEKGARRDTAFLEAAGLGKIDYLEKLFSSELLQSMNGHFIDHCLHQAARGGSLGSMEFCGKIITDWGWRDEGGFSVLHAAAIGGKVEILEYIKEGRTLNINSQDNTGISPLMIATRLNHTPFVEALCNMGADATLSNKDGKTALHLAIMADPKIVTLLLQYGASPVKPDKEGQTPLHHGCSLGKYNIVSQLVNALKKDESIDAQNEDSKTALDIAAARGDRALVRLLLGWYDGASVLRDKGQKAIKFAIAGAHFDVIEEFCSPLGMDELTRNALIIQSVSIGQPFILRFLLNDAKGLDFCVEKKSPLGVAAARGYIEIMRLLLQHEANPNFRDEYRFTPLHHAVIGGQVSAAAMLLEFKASPDYSGRYSWTPLHYAASRNMVEMVELLLKNGAGVDEQTNTNETAIHLSVSYPKVVETLLRYDPKLGLLTYSGKTPLHLAVAGRYLCTAEQLVKKDSKLVHILDEEDTTPLHTSIQANLDDMAIFELLYREEGLDSSQLCYERKPPILYALEYANLNVVRFLLERTPEMATSKYPGGVSTLHIAAQKGCVEILAELLDASKDLDVNGRTDAGETPLHYAVNDRAINEPNDQVVRQLIALGAVVDAVDELGETPLRKAAFHQRENIVVYLLKSNADPNFRDARNWTPLHAGADSAPVLQELLTHGAEIEYVVEADGWTALMRAVFWESPPAVRELLQRHANTEATDKQGRTALHLAAEKGDPILGRNLLEAGANISVVDTRGQTPLHYATMYNEGNFGVDKVKLFVEYGAAVGSADREGNTPLHYAVTREPSCSRPLIEALLEACRQKGLSIDEKNNHQHTPLQTALVLGSYDSCEVLIDQGASISQRDSKGNSCLALALLGPEKEQKVGCLLKAKSNYGQSPPPWDLDDSAASFLAALKIDMDIACILAQHDPRIFELQNDTFTVLQLCLDTGRFHEAESFLQLGANPFDHRIGRPSAFQSANATGERDRFFAACLEKLNEDNPYQHGLFQAVKMAIEERSPNLLARFGKWNSKFTDRDIADQDGWTVSHLASNNPRDFNDSIVVSRIKAMPLSAAELIIPEHWSMKEDIRKVCTLSSQDNTVEYLPSLKSSFRTSLRADHPFPPRGLGRAHYYFEVEILGNKGTTEESAVVAIGLCAEFVDMGDQFPGQWEHRPSLGYHGNNGRMYDFARTYSASTNRPFAEGDTVGCGIDWDHSRIYYTCNGDRVGEINGNNHSSSEIIPDGKHEGAAMHYKSELWEEAF</sequence>
<reference evidence="1" key="1">
    <citation type="submission" date="2022-12" db="EMBL/GenBank/DDBJ databases">
        <title>Genome Sequence of Lasiodiplodia mahajangana.</title>
        <authorList>
            <person name="Buettner E."/>
        </authorList>
    </citation>
    <scope>NUCLEOTIDE SEQUENCE</scope>
    <source>
        <strain evidence="1">VT137</strain>
    </source>
</reference>
<accession>A0ACC2JWQ6</accession>
<organism evidence="1 2">
    <name type="scientific">Lasiodiplodia mahajangana</name>
    <dbReference type="NCBI Taxonomy" id="1108764"/>
    <lineage>
        <taxon>Eukaryota</taxon>
        <taxon>Fungi</taxon>
        <taxon>Dikarya</taxon>
        <taxon>Ascomycota</taxon>
        <taxon>Pezizomycotina</taxon>
        <taxon>Dothideomycetes</taxon>
        <taxon>Dothideomycetes incertae sedis</taxon>
        <taxon>Botryosphaeriales</taxon>
        <taxon>Botryosphaeriaceae</taxon>
        <taxon>Lasiodiplodia</taxon>
    </lineage>
</organism>
<comment type="caution">
    <text evidence="1">The sequence shown here is derived from an EMBL/GenBank/DDBJ whole genome shotgun (WGS) entry which is preliminary data.</text>
</comment>
<protein>
    <submittedName>
        <fullName evidence="1">Uncharacterized protein</fullName>
    </submittedName>
</protein>
<proteinExistence type="predicted"/>
<keyword evidence="2" id="KW-1185">Reference proteome</keyword>
<evidence type="ECO:0000313" key="2">
    <source>
        <dbReference type="Proteomes" id="UP001153332"/>
    </source>
</evidence>
<gene>
    <name evidence="1" type="ORF">O1611_g1666</name>
</gene>
<name>A0ACC2JWQ6_9PEZI</name>
<evidence type="ECO:0000313" key="1">
    <source>
        <dbReference type="EMBL" id="KAJ8131961.1"/>
    </source>
</evidence>